<name>A0A8D8CBT8_CULPI</name>
<feature type="compositionally biased region" description="Low complexity" evidence="1">
    <location>
        <begin position="57"/>
        <end position="70"/>
    </location>
</feature>
<organism evidence="2">
    <name type="scientific">Culex pipiens</name>
    <name type="common">House mosquito</name>
    <dbReference type="NCBI Taxonomy" id="7175"/>
    <lineage>
        <taxon>Eukaryota</taxon>
        <taxon>Metazoa</taxon>
        <taxon>Ecdysozoa</taxon>
        <taxon>Arthropoda</taxon>
        <taxon>Hexapoda</taxon>
        <taxon>Insecta</taxon>
        <taxon>Pterygota</taxon>
        <taxon>Neoptera</taxon>
        <taxon>Endopterygota</taxon>
        <taxon>Diptera</taxon>
        <taxon>Nematocera</taxon>
        <taxon>Culicoidea</taxon>
        <taxon>Culicidae</taxon>
        <taxon>Culicinae</taxon>
        <taxon>Culicini</taxon>
        <taxon>Culex</taxon>
        <taxon>Culex</taxon>
    </lineage>
</organism>
<proteinExistence type="predicted"/>
<protein>
    <submittedName>
        <fullName evidence="2">(northern house mosquito) hypothetical protein</fullName>
    </submittedName>
</protein>
<dbReference type="AlphaFoldDB" id="A0A8D8CBT8"/>
<dbReference type="EMBL" id="HBUE01110575">
    <property type="protein sequence ID" value="CAG6488710.1"/>
    <property type="molecule type" value="Transcribed_RNA"/>
</dbReference>
<feature type="compositionally biased region" description="Low complexity" evidence="1">
    <location>
        <begin position="18"/>
        <end position="32"/>
    </location>
</feature>
<sequence length="103" mass="11260">MWPPSTSSTWSGTAESASSPGRTSGRSGPFRRSTPELPRSRTASPSRWATPTRRCCTVRGRPGTTPTTVTASWCSRRPSGPWSGWTFAIISTWNRRTSVNTTI</sequence>
<feature type="compositionally biased region" description="Low complexity" evidence="1">
    <location>
        <begin position="1"/>
        <end position="11"/>
    </location>
</feature>
<feature type="region of interest" description="Disordered" evidence="1">
    <location>
        <begin position="1"/>
        <end position="72"/>
    </location>
</feature>
<reference evidence="2" key="1">
    <citation type="submission" date="2021-05" db="EMBL/GenBank/DDBJ databases">
        <authorList>
            <person name="Alioto T."/>
            <person name="Alioto T."/>
            <person name="Gomez Garrido J."/>
        </authorList>
    </citation>
    <scope>NUCLEOTIDE SEQUENCE</scope>
</reference>
<evidence type="ECO:0000256" key="1">
    <source>
        <dbReference type="SAM" id="MobiDB-lite"/>
    </source>
</evidence>
<evidence type="ECO:0000313" key="2">
    <source>
        <dbReference type="EMBL" id="CAG6488710.1"/>
    </source>
</evidence>
<accession>A0A8D8CBT8</accession>